<protein>
    <submittedName>
        <fullName evidence="1">Uncharacterized protein</fullName>
    </submittedName>
</protein>
<organism evidence="1 2">
    <name type="scientific">Colletotrichum truncatum</name>
    <name type="common">Anthracnose fungus</name>
    <name type="synonym">Colletotrichum capsici</name>
    <dbReference type="NCBI Taxonomy" id="5467"/>
    <lineage>
        <taxon>Eukaryota</taxon>
        <taxon>Fungi</taxon>
        <taxon>Dikarya</taxon>
        <taxon>Ascomycota</taxon>
        <taxon>Pezizomycotina</taxon>
        <taxon>Sordariomycetes</taxon>
        <taxon>Hypocreomycetidae</taxon>
        <taxon>Glomerellales</taxon>
        <taxon>Glomerellaceae</taxon>
        <taxon>Colletotrichum</taxon>
        <taxon>Colletotrichum truncatum species complex</taxon>
    </lineage>
</organism>
<accession>A0ACC3YH02</accession>
<keyword evidence="2" id="KW-1185">Reference proteome</keyword>
<gene>
    <name evidence="1" type="ORF">CTRU02_213895</name>
</gene>
<sequence>ISATAVAAQLPDPGQEVDCDCTDLRNGVVIPDDAGTRSGCAGRGYLVNRNGDLKCVIVEDGTPHHTRARDFVNHCHLHGTCGWVGQ</sequence>
<reference evidence="1 2" key="1">
    <citation type="journal article" date="2020" name="Phytopathology">
        <title>Genome Sequence Resources of Colletotrichum truncatum, C. plurivorum, C. musicola, and C. sojae: Four Species Pathogenic to Soybean (Glycine max).</title>
        <authorList>
            <person name="Rogerio F."/>
            <person name="Boufleur T.R."/>
            <person name="Ciampi-Guillardi M."/>
            <person name="Sukno S.A."/>
            <person name="Thon M.R."/>
            <person name="Massola Junior N.S."/>
            <person name="Baroncelli R."/>
        </authorList>
    </citation>
    <scope>NUCLEOTIDE SEQUENCE [LARGE SCALE GENOMIC DNA]</scope>
    <source>
        <strain evidence="1 2">CMES1059</strain>
    </source>
</reference>
<evidence type="ECO:0000313" key="1">
    <source>
        <dbReference type="EMBL" id="KAL0931160.1"/>
    </source>
</evidence>
<evidence type="ECO:0000313" key="2">
    <source>
        <dbReference type="Proteomes" id="UP000805649"/>
    </source>
</evidence>
<comment type="caution">
    <text evidence="1">The sequence shown here is derived from an EMBL/GenBank/DDBJ whole genome shotgun (WGS) entry which is preliminary data.</text>
</comment>
<dbReference type="EMBL" id="VUJX02000010">
    <property type="protein sequence ID" value="KAL0931160.1"/>
    <property type="molecule type" value="Genomic_DNA"/>
</dbReference>
<feature type="non-terminal residue" evidence="1">
    <location>
        <position position="1"/>
    </location>
</feature>
<proteinExistence type="predicted"/>
<name>A0ACC3YH02_COLTU</name>
<dbReference type="Proteomes" id="UP000805649">
    <property type="component" value="Unassembled WGS sequence"/>
</dbReference>